<dbReference type="SMART" id="SM00454">
    <property type="entry name" value="SAM"/>
    <property type="match status" value="1"/>
</dbReference>
<dbReference type="InterPro" id="IPR001660">
    <property type="entry name" value="SAM"/>
</dbReference>
<proteinExistence type="predicted"/>
<evidence type="ECO:0000256" key="6">
    <source>
        <dbReference type="ARBA" id="ARBA00023242"/>
    </source>
</evidence>
<dbReference type="InterPro" id="IPR013767">
    <property type="entry name" value="PAS_fold"/>
</dbReference>
<evidence type="ECO:0000256" key="8">
    <source>
        <dbReference type="SAM" id="MobiDB-lite"/>
    </source>
</evidence>
<dbReference type="FunFam" id="3.30.450.20:FF:000035">
    <property type="entry name" value="Aryl hydrocarbon receptor"/>
    <property type="match status" value="1"/>
</dbReference>
<dbReference type="Gene3D" id="1.25.40.20">
    <property type="entry name" value="Ankyrin repeat-containing domain"/>
    <property type="match status" value="3"/>
</dbReference>
<dbReference type="SMART" id="SM00248">
    <property type="entry name" value="ANK"/>
    <property type="match status" value="10"/>
</dbReference>
<name>A0AAV2L8R8_KNICA</name>
<dbReference type="PROSITE" id="PS50112">
    <property type="entry name" value="PAS"/>
    <property type="match status" value="1"/>
</dbReference>
<sequence>MNFGVCANSLLLFRACDEGDYETARSILEPGAPKEPDILGSLVPVDCTDEEGNTGLQFASASGHDTLVRFLLRKGASVDSRNNYGWTPLMQAARFGHLSVAHMLLENGAEINGRNRLGASVLAMAARGGHTHVVKLLLETGAYVDDYDHLAVAADVVSNGNNNNGGSGFGSIEGCSGGREFMDITPLMVASQHGHEAVVRLLLEWGSDVNFSQKTTGWGPLMVATLSGKVAVAQQLVERGTDPDRVNVLSKTAFELAMQLKQRDIKAYLDAITTVRPLTDDDRRRPDVFSALKLGNSQLVKEILEEDPAQVNLSNQEGASPLMMAAVSGQLEVVQLMVEKKADIDKQDCVHGWTALMQATYHGNKDIVKYLLNQGADVNLRAKNGYTAFDLVMLLNDPDTELVRLLASVCMQVDKAKHRGRGLMARSKSRQSLNHVPLPPDDRGGLKSWWSRMSNRFRRLKLTHTLRHGLSSNRLAPFPDDVMHSLDSTMKANNNSTADANGSAAPSPTIAGTESSAMWAVKTKDTGPGRDKEDPLITTMLRSGAPLTRLPNDKLKAVIPPFLPPSNFEAWNSDRSRLLREGKSEAPRLPMPPQRKLNSSGNSDITSISRVVNRSIKFPNINKGPSSTSPSNSGHYHSPHSSGGSNGVAGINRDSHNRSGGSSDSVLSQIAAQRKRAAGLVEVKPQSPEKNQNQNQNLIQMPSTAPPLPNSSTHLPDIHSPPHMVTADARRKIDLKKRPQSGNSSTSKSTSPTLTPSPSPTPKPPPGAGDSLSSASSHPRSKSSGGSSSGTITDEDELSSILKKLSLEKYQPIFEEQEVDMEAFLTLSDGDLKELGIKTDGPRQQILAAISELNAGKGRERQILQETIHNFQSSFGSSASNSRQAAEARSPTGWMRHQVCSSNKSPLSASWETRLFFQVNDSSYSSILELTNSNKAFGAPVTSTERRTIMIPPGDCMYAGRKRRKPVQKQKPSSANEKTNPSKRHRDRLNAELDRLANLLPFPPDVISKLDKLSVLRLAVSYLRVKSFFQGNQDKSSRKHSIHSSHEPRKESVPVGSVNENSLLLESLTGFALVVSSDGMVFYASSTIVDYLGFHQTDVMHQNVFDYIHIDDRQEFRRQLHWAMCPPTHQGAQANQDHPLPTVSGEEYVVSSLFHSPETGGIPADMTPFLNRCFIARVRCLLDSTSGFLTMQFQGRLKFLHGQKKKSASGALLPPQLALFCIAVPLLLPSITEMKMKNMLLRGKTKGGGFSSLEHGERGEHLRRYPGGMGDISDPLLMSCSTPGPTQRGHHTPWTPVSKDIVKYRPDVYYNQEEPLNYCKSTMSLQKGAWPLRSSGPVRGGYMAPNRLKGGHFGKPYRYAPSCHNNRGGEVFVSKLYGNVQIPSNPDAYCVDLVKSENGYGECYDGHMMPEMPPIKVEHDSDSENGCDAYGRPYENYDRRYNNSGIYDHSNLQLKTESDYYDPQYSPCQRSKTGISPQYNNNNNYQNYAVNNRLAKCNKEMSDSHFSPHRLSYNDSLCNNQSVNLMDNHVYQSSQDSHKQYMDYNSKQNGYEYKGHGLIHSIKREPMDSPPWSENDMNQSMMMGQRNHMPCVMSTGQHKSAPYVYMP</sequence>
<dbReference type="Pfam" id="PF00023">
    <property type="entry name" value="Ank"/>
    <property type="match status" value="1"/>
</dbReference>
<evidence type="ECO:0000259" key="11">
    <source>
        <dbReference type="PROSITE" id="PS50888"/>
    </source>
</evidence>
<dbReference type="SUPFAM" id="SSF48403">
    <property type="entry name" value="Ankyrin repeat"/>
    <property type="match status" value="2"/>
</dbReference>
<feature type="repeat" description="ANK" evidence="7">
    <location>
        <begin position="117"/>
        <end position="149"/>
    </location>
</feature>
<dbReference type="InterPro" id="IPR036638">
    <property type="entry name" value="HLH_DNA-bd_sf"/>
</dbReference>
<feature type="repeat" description="ANK" evidence="7">
    <location>
        <begin position="317"/>
        <end position="349"/>
    </location>
</feature>
<dbReference type="PROSITE" id="PS50888">
    <property type="entry name" value="BHLH"/>
    <property type="match status" value="1"/>
</dbReference>
<feature type="region of interest" description="Disordered" evidence="8">
    <location>
        <begin position="487"/>
        <end position="515"/>
    </location>
</feature>
<dbReference type="EMBL" id="OZ035843">
    <property type="protein sequence ID" value="CAL1596610.1"/>
    <property type="molecule type" value="Genomic_DNA"/>
</dbReference>
<dbReference type="SMART" id="SM00091">
    <property type="entry name" value="PAS"/>
    <property type="match status" value="1"/>
</dbReference>
<dbReference type="Proteomes" id="UP001497482">
    <property type="component" value="Chromosome 21"/>
</dbReference>
<dbReference type="PRINTS" id="PR01415">
    <property type="entry name" value="ANKYRIN"/>
</dbReference>
<dbReference type="InterPro" id="IPR002110">
    <property type="entry name" value="Ankyrin_rpt"/>
</dbReference>
<evidence type="ECO:0000259" key="10">
    <source>
        <dbReference type="PROSITE" id="PS50112"/>
    </source>
</evidence>
<keyword evidence="4" id="KW-0238">DNA-binding</keyword>
<keyword evidence="5" id="KW-0804">Transcription</keyword>
<dbReference type="SUPFAM" id="SSF47769">
    <property type="entry name" value="SAM/Pointed domain"/>
    <property type="match status" value="1"/>
</dbReference>
<dbReference type="PROSITE" id="PS50088">
    <property type="entry name" value="ANK_REPEAT"/>
    <property type="match status" value="7"/>
</dbReference>
<dbReference type="CDD" id="cd00130">
    <property type="entry name" value="PAS"/>
    <property type="match status" value="1"/>
</dbReference>
<dbReference type="SUPFAM" id="SSF47459">
    <property type="entry name" value="HLH, helix-loop-helix DNA-binding domain"/>
    <property type="match status" value="1"/>
</dbReference>
<dbReference type="GO" id="GO:0046983">
    <property type="term" value="F:protein dimerization activity"/>
    <property type="evidence" value="ECO:0007669"/>
    <property type="project" value="InterPro"/>
</dbReference>
<evidence type="ECO:0000256" key="5">
    <source>
        <dbReference type="ARBA" id="ARBA00023163"/>
    </source>
</evidence>
<evidence type="ECO:0000256" key="4">
    <source>
        <dbReference type="ARBA" id="ARBA00023125"/>
    </source>
</evidence>
<feature type="compositionally biased region" description="Low complexity" evidence="8">
    <location>
        <begin position="771"/>
        <end position="790"/>
    </location>
</feature>
<dbReference type="GO" id="GO:0000976">
    <property type="term" value="F:transcription cis-regulatory region binding"/>
    <property type="evidence" value="ECO:0007669"/>
    <property type="project" value="TreeGrafter"/>
</dbReference>
<feature type="compositionally biased region" description="Pro residues" evidence="8">
    <location>
        <begin position="755"/>
        <end position="767"/>
    </location>
</feature>
<evidence type="ECO:0000256" key="7">
    <source>
        <dbReference type="PROSITE-ProRule" id="PRU00023"/>
    </source>
</evidence>
<dbReference type="CDD" id="cd09518">
    <property type="entry name" value="SAM_ANKS6"/>
    <property type="match status" value="1"/>
</dbReference>
<dbReference type="PROSITE" id="PS50105">
    <property type="entry name" value="SAM_DOMAIN"/>
    <property type="match status" value="1"/>
</dbReference>
<keyword evidence="3" id="KW-0805">Transcription regulation</keyword>
<feature type="compositionally biased region" description="Polar residues" evidence="8">
    <location>
        <begin position="658"/>
        <end position="667"/>
    </location>
</feature>
<dbReference type="PANTHER" id="PTHR10649:SF3">
    <property type="entry name" value="ARYL HYDROCARBON RECEPTOR REPRESSOR"/>
    <property type="match status" value="1"/>
</dbReference>
<dbReference type="GO" id="GO:0004879">
    <property type="term" value="F:nuclear receptor activity"/>
    <property type="evidence" value="ECO:0007669"/>
    <property type="project" value="TreeGrafter"/>
</dbReference>
<organism evidence="12 13">
    <name type="scientific">Knipowitschia caucasica</name>
    <name type="common">Caucasian dwarf goby</name>
    <name type="synonym">Pomatoschistus caucasicus</name>
    <dbReference type="NCBI Taxonomy" id="637954"/>
    <lineage>
        <taxon>Eukaryota</taxon>
        <taxon>Metazoa</taxon>
        <taxon>Chordata</taxon>
        <taxon>Craniata</taxon>
        <taxon>Vertebrata</taxon>
        <taxon>Euteleostomi</taxon>
        <taxon>Actinopterygii</taxon>
        <taxon>Neopterygii</taxon>
        <taxon>Teleostei</taxon>
        <taxon>Neoteleostei</taxon>
        <taxon>Acanthomorphata</taxon>
        <taxon>Gobiaria</taxon>
        <taxon>Gobiiformes</taxon>
        <taxon>Gobioidei</taxon>
        <taxon>Gobiidae</taxon>
        <taxon>Gobiinae</taxon>
        <taxon>Knipowitschia</taxon>
    </lineage>
</organism>
<dbReference type="Pfam" id="PF12796">
    <property type="entry name" value="Ank_2"/>
    <property type="match status" value="3"/>
</dbReference>
<dbReference type="InterPro" id="IPR000014">
    <property type="entry name" value="PAS"/>
</dbReference>
<dbReference type="InterPro" id="IPR035965">
    <property type="entry name" value="PAS-like_dom_sf"/>
</dbReference>
<comment type="subcellular location">
    <subcellularLocation>
        <location evidence="1">Nucleus</location>
    </subcellularLocation>
</comment>
<dbReference type="PROSITE" id="PS50297">
    <property type="entry name" value="ANK_REP_REGION"/>
    <property type="match status" value="6"/>
</dbReference>
<keyword evidence="13" id="KW-1185">Reference proteome</keyword>
<feature type="domain" description="BHLH" evidence="11">
    <location>
        <begin position="973"/>
        <end position="1026"/>
    </location>
</feature>
<feature type="repeat" description="ANK" evidence="7">
    <location>
        <begin position="351"/>
        <end position="383"/>
    </location>
</feature>
<evidence type="ECO:0008006" key="14">
    <source>
        <dbReference type="Google" id="ProtNLM"/>
    </source>
</evidence>
<dbReference type="FunFam" id="1.10.150.50:FF:000025">
    <property type="entry name" value="Ankyrin repeat and sterile alpha motif domain-containing 6"/>
    <property type="match status" value="1"/>
</dbReference>
<feature type="region of interest" description="Disordered" evidence="8">
    <location>
        <begin position="583"/>
        <end position="667"/>
    </location>
</feature>
<dbReference type="FunFam" id="4.10.280.10:FF:000041">
    <property type="entry name" value="aryl hydrocarbon receptor repressor"/>
    <property type="match status" value="1"/>
</dbReference>
<protein>
    <recommendedName>
        <fullName evidence="14">Ankyrin repeat and SAM domain-containing protein 6</fullName>
    </recommendedName>
</protein>
<feature type="repeat" description="ANK" evidence="7">
    <location>
        <begin position="84"/>
        <end position="116"/>
    </location>
</feature>
<dbReference type="Gene3D" id="3.30.450.20">
    <property type="entry name" value="PAS domain"/>
    <property type="match status" value="1"/>
</dbReference>
<feature type="domain" description="SAM" evidence="9">
    <location>
        <begin position="793"/>
        <end position="856"/>
    </location>
</feature>
<feature type="compositionally biased region" description="Low complexity" evidence="8">
    <location>
        <begin position="629"/>
        <end position="643"/>
    </location>
</feature>
<keyword evidence="2" id="KW-0677">Repeat</keyword>
<dbReference type="GO" id="GO:0005634">
    <property type="term" value="C:nucleus"/>
    <property type="evidence" value="ECO:0007669"/>
    <property type="project" value="UniProtKB-SubCell"/>
</dbReference>
<keyword evidence="6" id="KW-0539">Nucleus</keyword>
<dbReference type="PANTHER" id="PTHR10649">
    <property type="entry name" value="ARYL HYDROCARBON RECEPTOR"/>
    <property type="match status" value="1"/>
</dbReference>
<evidence type="ECO:0000259" key="9">
    <source>
        <dbReference type="PROSITE" id="PS50105"/>
    </source>
</evidence>
<accession>A0AAV2L8R8</accession>
<evidence type="ECO:0000313" key="12">
    <source>
        <dbReference type="EMBL" id="CAL1596610.1"/>
    </source>
</evidence>
<evidence type="ECO:0000256" key="1">
    <source>
        <dbReference type="ARBA" id="ARBA00004123"/>
    </source>
</evidence>
<reference evidence="12 13" key="1">
    <citation type="submission" date="2024-04" db="EMBL/GenBank/DDBJ databases">
        <authorList>
            <person name="Waldvogel A.-M."/>
            <person name="Schoenle A."/>
        </authorList>
    </citation>
    <scope>NUCLEOTIDE SEQUENCE [LARGE SCALE GENOMIC DNA]</scope>
</reference>
<dbReference type="InterPro" id="IPR036770">
    <property type="entry name" value="Ankyrin_rpt-contain_sf"/>
</dbReference>
<feature type="region of interest" description="Disordered" evidence="8">
    <location>
        <begin position="1034"/>
        <end position="1056"/>
    </location>
</feature>
<feature type="repeat" description="ANK" evidence="7">
    <location>
        <begin position="216"/>
        <end position="248"/>
    </location>
</feature>
<feature type="domain" description="PAS" evidence="10">
    <location>
        <begin position="1057"/>
        <end position="1124"/>
    </location>
</feature>
<keyword evidence="7" id="KW-0040">ANK repeat</keyword>
<dbReference type="InterPro" id="IPR011598">
    <property type="entry name" value="bHLH_dom"/>
</dbReference>
<feature type="region of interest" description="Disordered" evidence="8">
    <location>
        <begin position="735"/>
        <end position="794"/>
    </location>
</feature>
<feature type="repeat" description="ANK" evidence="7">
    <location>
        <begin position="51"/>
        <end position="83"/>
    </location>
</feature>
<feature type="compositionally biased region" description="Polar residues" evidence="8">
    <location>
        <begin position="1466"/>
        <end position="1478"/>
    </location>
</feature>
<feature type="region of interest" description="Disordered" evidence="8">
    <location>
        <begin position="953"/>
        <end position="986"/>
    </location>
</feature>
<dbReference type="GO" id="GO:0006805">
    <property type="term" value="P:xenobiotic metabolic process"/>
    <property type="evidence" value="ECO:0007669"/>
    <property type="project" value="InterPro"/>
</dbReference>
<dbReference type="Pfam" id="PF00010">
    <property type="entry name" value="HLH"/>
    <property type="match status" value="1"/>
</dbReference>
<dbReference type="SMART" id="SM00353">
    <property type="entry name" value="HLH"/>
    <property type="match status" value="1"/>
</dbReference>
<dbReference type="SUPFAM" id="SSF55785">
    <property type="entry name" value="PYP-like sensor domain (PAS domain)"/>
    <property type="match status" value="1"/>
</dbReference>
<gene>
    <name evidence="12" type="ORF">KC01_LOCUS25266</name>
</gene>
<dbReference type="Pfam" id="PF00536">
    <property type="entry name" value="SAM_1"/>
    <property type="match status" value="1"/>
</dbReference>
<evidence type="ECO:0000256" key="2">
    <source>
        <dbReference type="ARBA" id="ARBA00022737"/>
    </source>
</evidence>
<evidence type="ECO:0000256" key="3">
    <source>
        <dbReference type="ARBA" id="ARBA00023015"/>
    </source>
</evidence>
<feature type="region of interest" description="Disordered" evidence="8">
    <location>
        <begin position="1460"/>
        <end position="1480"/>
    </location>
</feature>
<dbReference type="InterPro" id="IPR039091">
    <property type="entry name" value="AHR/AHRR"/>
</dbReference>
<feature type="repeat" description="ANK" evidence="7">
    <location>
        <begin position="182"/>
        <end position="214"/>
    </location>
</feature>
<dbReference type="Pfam" id="PF00989">
    <property type="entry name" value="PAS"/>
    <property type="match status" value="1"/>
</dbReference>
<dbReference type="Gene3D" id="4.10.280.10">
    <property type="entry name" value="Helix-loop-helix DNA-binding domain"/>
    <property type="match status" value="1"/>
</dbReference>
<dbReference type="InterPro" id="IPR013761">
    <property type="entry name" value="SAM/pointed_sf"/>
</dbReference>
<feature type="region of interest" description="Disordered" evidence="8">
    <location>
        <begin position="699"/>
        <end position="723"/>
    </location>
</feature>
<feature type="compositionally biased region" description="Polar residues" evidence="8">
    <location>
        <begin position="596"/>
        <end position="612"/>
    </location>
</feature>
<feature type="compositionally biased region" description="Low complexity" evidence="8">
    <location>
        <begin position="744"/>
        <end position="754"/>
    </location>
</feature>
<dbReference type="Gene3D" id="1.10.150.50">
    <property type="entry name" value="Transcription Factor, Ets-1"/>
    <property type="match status" value="1"/>
</dbReference>
<evidence type="ECO:0000313" key="13">
    <source>
        <dbReference type="Proteomes" id="UP001497482"/>
    </source>
</evidence>
<dbReference type="GO" id="GO:0034751">
    <property type="term" value="C:aryl hydrocarbon receptor complex"/>
    <property type="evidence" value="ECO:0007669"/>
    <property type="project" value="TreeGrafter"/>
</dbReference>